<dbReference type="Proteomes" id="UP001182556">
    <property type="component" value="Unassembled WGS sequence"/>
</dbReference>
<dbReference type="GO" id="GO:0006606">
    <property type="term" value="P:protein import into nucleus"/>
    <property type="evidence" value="ECO:0007669"/>
    <property type="project" value="TreeGrafter"/>
</dbReference>
<protein>
    <submittedName>
        <fullName evidence="7">Armadillo-type protein</fullName>
    </submittedName>
</protein>
<evidence type="ECO:0000313" key="7">
    <source>
        <dbReference type="EMBL" id="KAK1923454.1"/>
    </source>
</evidence>
<evidence type="ECO:0000256" key="1">
    <source>
        <dbReference type="ARBA" id="ARBA00004123"/>
    </source>
</evidence>
<dbReference type="AlphaFoldDB" id="A0AAD9CZ69"/>
<dbReference type="PANTHER" id="PTHR10997:SF9">
    <property type="entry name" value="IMPORTIN-9"/>
    <property type="match status" value="1"/>
</dbReference>
<dbReference type="Pfam" id="PF03810">
    <property type="entry name" value="IBN_N"/>
    <property type="match status" value="1"/>
</dbReference>
<dbReference type="InterPro" id="IPR016024">
    <property type="entry name" value="ARM-type_fold"/>
</dbReference>
<reference evidence="7" key="1">
    <citation type="submission" date="2023-02" db="EMBL/GenBank/DDBJ databases">
        <title>Identification and recombinant expression of a fungal hydrolase from Papiliotrema laurentii that hydrolyzes apple cutin and clears colloidal polyester polyurethane.</title>
        <authorList>
            <consortium name="DOE Joint Genome Institute"/>
            <person name="Roman V.A."/>
            <person name="Bojanowski C."/>
            <person name="Crable B.R."/>
            <person name="Wagner D.N."/>
            <person name="Hung C.S."/>
            <person name="Nadeau L.J."/>
            <person name="Schratz L."/>
            <person name="Haridas S."/>
            <person name="Pangilinan J."/>
            <person name="Lipzen A."/>
            <person name="Na H."/>
            <person name="Yan M."/>
            <person name="Ng V."/>
            <person name="Grigoriev I.V."/>
            <person name="Spatafora J.W."/>
            <person name="Barlow D."/>
            <person name="Biffinger J."/>
            <person name="Kelley-Loughnane N."/>
            <person name="Varaljay V.A."/>
            <person name="Crookes-Goodson W.J."/>
        </authorList>
    </citation>
    <scope>NUCLEOTIDE SEQUENCE</scope>
    <source>
        <strain evidence="7">5307AH</strain>
    </source>
</reference>
<dbReference type="SUPFAM" id="SSF48371">
    <property type="entry name" value="ARM repeat"/>
    <property type="match status" value="1"/>
</dbReference>
<feature type="compositionally biased region" description="Acidic residues" evidence="5">
    <location>
        <begin position="947"/>
        <end position="963"/>
    </location>
</feature>
<evidence type="ECO:0000256" key="2">
    <source>
        <dbReference type="ARBA" id="ARBA00022448"/>
    </source>
</evidence>
<dbReference type="InterPro" id="IPR056840">
    <property type="entry name" value="HEAT_IPO9_central"/>
</dbReference>
<feature type="region of interest" description="Disordered" evidence="5">
    <location>
        <begin position="943"/>
        <end position="967"/>
    </location>
</feature>
<comment type="subcellular location">
    <subcellularLocation>
        <location evidence="1">Nucleus</location>
    </subcellularLocation>
</comment>
<dbReference type="PROSITE" id="PS50166">
    <property type="entry name" value="IMPORTIN_B_NT"/>
    <property type="match status" value="1"/>
</dbReference>
<dbReference type="PANTHER" id="PTHR10997">
    <property type="entry name" value="IMPORTIN-7, 8, 11"/>
    <property type="match status" value="1"/>
</dbReference>
<keyword evidence="3" id="KW-0653">Protein transport</keyword>
<accession>A0AAD9CZ69</accession>
<dbReference type="Pfam" id="PF25018">
    <property type="entry name" value="HEAT_IPO9_c"/>
    <property type="match status" value="1"/>
</dbReference>
<dbReference type="EMBL" id="JAODAN010000006">
    <property type="protein sequence ID" value="KAK1923454.1"/>
    <property type="molecule type" value="Genomic_DNA"/>
</dbReference>
<keyword evidence="4" id="KW-0539">Nucleus</keyword>
<organism evidence="7 8">
    <name type="scientific">Papiliotrema laurentii</name>
    <name type="common">Cryptococcus laurentii</name>
    <dbReference type="NCBI Taxonomy" id="5418"/>
    <lineage>
        <taxon>Eukaryota</taxon>
        <taxon>Fungi</taxon>
        <taxon>Dikarya</taxon>
        <taxon>Basidiomycota</taxon>
        <taxon>Agaricomycotina</taxon>
        <taxon>Tremellomycetes</taxon>
        <taxon>Tremellales</taxon>
        <taxon>Rhynchogastremaceae</taxon>
        <taxon>Papiliotrema</taxon>
    </lineage>
</organism>
<keyword evidence="8" id="KW-1185">Reference proteome</keyword>
<feature type="domain" description="Importin N-terminal" evidence="6">
    <location>
        <begin position="23"/>
        <end position="99"/>
    </location>
</feature>
<sequence length="1046" mass="114871">MDQHVLECLSATLAADEQTRHAAEQQLNQLFLHPEGGLSLARLLLSPEVDIAQRQSAGVLLQKYISKHWSSLSMSYEPPSTTPEVKAQIRPIIFQGLSDPIRKVRSASAFALSTIGKYDWPEDYPTLLDDLVRLLSGSADSVHGAMRVISEFVKNELSEDQLLPVVRDLAPALLNILGNPQAHSPATRASTVNVFRQVVRMLETVKDEHPQAVKQALDGLCPAWFGAFQQLLAQDPAQEVAQSWESIGIRIEIFRTFQTFFNAFPKVITSNLTTYIPLAIHNLQSLLPLFTSHYVSTGSNASEPPSPTSDAGFVTPTNGIDDLACTIFDFLTPAVRHQKALALLVSGEKGSEQGSDTLRQVLDLVLRYTQVTRSNEEEWLEDANAFVMDEDEESDQYGVRTTGYDLIGSLFDKWPRPVALLLQDLTTQHIASSASSRGSDPDWWKPLEASLACLGAVGDDVRNLLEDDADNHRPASINVNYLFDEVIPNLLNSSETPFLQGRAFVFASQFASLLSPQLAGQYLSAAVSALEAPDVPVPVKISAVKTIKNFCRFVDAEVMSPQSGKILSMLLPLLPQTDGETLYLLLETIRATLGLDKGLLNAQTTPEVAERVYHVWLQYTQDPVLTAIVEELFESLTTFSPEACRALVLHIAPKLAAAISTPTTDETVHLPGEAIQLANALIRARGEGIEAELVATVTAAILDILQTSDDMDVIQHGVVHLTFLVRKDCRLLAQWHDSHGNSGIACIFRLLGRLLEPSFSESGGIFVGDLIMHLFRKAGDAMGPVLGDLLRAIVQRLASAKTATFSVSLILPFAYLFGTDHTTSVIDLLSSFQVMTPDYTQETGLEVVLSTWCEYCDTLGGSWDIRVSAMGMSKLFTLDDERLRHVMVKGDMVITSEQRNTIMTRSRTKSTPIQYAQIPFPVKALKLILKDVQHVGTKKGSTAAADLELDDDDGDEEWDDDDPLGSGDPADEFAFLSSWLDQGAKNDNAQDDDEDLRADPLAQIDLAQHLTDLLRSSYASNRNGIHEMVESLTEEEKAILRSTLTG</sequence>
<comment type="caution">
    <text evidence="7">The sequence shown here is derived from an EMBL/GenBank/DDBJ whole genome shotgun (WGS) entry which is preliminary data.</text>
</comment>
<dbReference type="GO" id="GO:0031267">
    <property type="term" value="F:small GTPase binding"/>
    <property type="evidence" value="ECO:0007669"/>
    <property type="project" value="InterPro"/>
</dbReference>
<evidence type="ECO:0000259" key="6">
    <source>
        <dbReference type="PROSITE" id="PS50166"/>
    </source>
</evidence>
<dbReference type="GO" id="GO:0005635">
    <property type="term" value="C:nuclear envelope"/>
    <property type="evidence" value="ECO:0007669"/>
    <property type="project" value="TreeGrafter"/>
</dbReference>
<dbReference type="GO" id="GO:0005829">
    <property type="term" value="C:cytosol"/>
    <property type="evidence" value="ECO:0007669"/>
    <property type="project" value="TreeGrafter"/>
</dbReference>
<name>A0AAD9CZ69_PAPLA</name>
<dbReference type="SMART" id="SM00913">
    <property type="entry name" value="IBN_N"/>
    <property type="match status" value="1"/>
</dbReference>
<evidence type="ECO:0000313" key="8">
    <source>
        <dbReference type="Proteomes" id="UP001182556"/>
    </source>
</evidence>
<keyword evidence="2" id="KW-0813">Transport</keyword>
<dbReference type="Gene3D" id="1.25.10.10">
    <property type="entry name" value="Leucine-rich Repeat Variant"/>
    <property type="match status" value="1"/>
</dbReference>
<evidence type="ECO:0000256" key="3">
    <source>
        <dbReference type="ARBA" id="ARBA00022927"/>
    </source>
</evidence>
<evidence type="ECO:0000256" key="4">
    <source>
        <dbReference type="ARBA" id="ARBA00023242"/>
    </source>
</evidence>
<gene>
    <name evidence="7" type="ORF">DB88DRAFT_298971</name>
</gene>
<dbReference type="InterPro" id="IPR001494">
    <property type="entry name" value="Importin-beta_N"/>
</dbReference>
<proteinExistence type="predicted"/>
<dbReference type="InterPro" id="IPR011989">
    <property type="entry name" value="ARM-like"/>
</dbReference>
<evidence type="ECO:0000256" key="5">
    <source>
        <dbReference type="SAM" id="MobiDB-lite"/>
    </source>
</evidence>